<keyword evidence="12" id="KW-1185">Reference proteome</keyword>
<dbReference type="GO" id="GO:0005774">
    <property type="term" value="C:vacuolar membrane"/>
    <property type="evidence" value="ECO:0007669"/>
    <property type="project" value="TreeGrafter"/>
</dbReference>
<evidence type="ECO:0000256" key="4">
    <source>
        <dbReference type="ARBA" id="ARBA00022692"/>
    </source>
</evidence>
<keyword evidence="7 9" id="KW-0472">Membrane</keyword>
<dbReference type="Pfam" id="PF01490">
    <property type="entry name" value="Aa_trans"/>
    <property type="match status" value="1"/>
</dbReference>
<evidence type="ECO:0000256" key="2">
    <source>
        <dbReference type="ARBA" id="ARBA00008066"/>
    </source>
</evidence>
<feature type="transmembrane region" description="Helical" evidence="9">
    <location>
        <begin position="199"/>
        <end position="219"/>
    </location>
</feature>
<dbReference type="PANTHER" id="PTHR22950">
    <property type="entry name" value="AMINO ACID TRANSPORTER"/>
    <property type="match status" value="1"/>
</dbReference>
<feature type="transmembrane region" description="Helical" evidence="9">
    <location>
        <begin position="490"/>
        <end position="510"/>
    </location>
</feature>
<comment type="caution">
    <text evidence="11">The sequence shown here is derived from an EMBL/GenBank/DDBJ whole genome shotgun (WGS) entry which is preliminary data.</text>
</comment>
<dbReference type="OrthoDB" id="655540at2759"/>
<feature type="transmembrane region" description="Helical" evidence="9">
    <location>
        <begin position="169"/>
        <end position="193"/>
    </location>
</feature>
<keyword evidence="6 9" id="KW-1133">Transmembrane helix</keyword>
<feature type="transmembrane region" description="Helical" evidence="9">
    <location>
        <begin position="516"/>
        <end position="535"/>
    </location>
</feature>
<keyword evidence="4 9" id="KW-0812">Transmembrane</keyword>
<protein>
    <submittedName>
        <fullName evidence="11">Transmembrane amino acid transporter protein-domain-containing protein</fullName>
    </submittedName>
</protein>
<evidence type="ECO:0000256" key="9">
    <source>
        <dbReference type="SAM" id="Phobius"/>
    </source>
</evidence>
<evidence type="ECO:0000259" key="10">
    <source>
        <dbReference type="Pfam" id="PF01490"/>
    </source>
</evidence>
<dbReference type="InterPro" id="IPR013057">
    <property type="entry name" value="AA_transpt_TM"/>
</dbReference>
<reference evidence="11" key="1">
    <citation type="submission" date="2020-11" db="EMBL/GenBank/DDBJ databases">
        <authorList>
            <consortium name="DOE Joint Genome Institute"/>
            <person name="Ahrendt S."/>
            <person name="Riley R."/>
            <person name="Andreopoulos W."/>
            <person name="Labutti K."/>
            <person name="Pangilinan J."/>
            <person name="Ruiz-Duenas F.J."/>
            <person name="Barrasa J.M."/>
            <person name="Sanchez-Garcia M."/>
            <person name="Camarero S."/>
            <person name="Miyauchi S."/>
            <person name="Serrano A."/>
            <person name="Linde D."/>
            <person name="Babiker R."/>
            <person name="Drula E."/>
            <person name="Ayuso-Fernandez I."/>
            <person name="Pacheco R."/>
            <person name="Padilla G."/>
            <person name="Ferreira P."/>
            <person name="Barriuso J."/>
            <person name="Kellner H."/>
            <person name="Castanera R."/>
            <person name="Alfaro M."/>
            <person name="Ramirez L."/>
            <person name="Pisabarro A.G."/>
            <person name="Kuo A."/>
            <person name="Tritt A."/>
            <person name="Lipzen A."/>
            <person name="He G."/>
            <person name="Yan M."/>
            <person name="Ng V."/>
            <person name="Cullen D."/>
            <person name="Martin F."/>
            <person name="Rosso M.-N."/>
            <person name="Henrissat B."/>
            <person name="Hibbett D."/>
            <person name="Martinez A.T."/>
            <person name="Grigoriev I.V."/>
        </authorList>
    </citation>
    <scope>NUCLEOTIDE SEQUENCE</scope>
    <source>
        <strain evidence="11">CBS 506.95</strain>
    </source>
</reference>
<evidence type="ECO:0000256" key="7">
    <source>
        <dbReference type="ARBA" id="ARBA00023136"/>
    </source>
</evidence>
<evidence type="ECO:0000313" key="12">
    <source>
        <dbReference type="Proteomes" id="UP000807306"/>
    </source>
</evidence>
<feature type="region of interest" description="Disordered" evidence="8">
    <location>
        <begin position="1"/>
        <end position="127"/>
    </location>
</feature>
<proteinExistence type="inferred from homology"/>
<feature type="transmembrane region" description="Helical" evidence="9">
    <location>
        <begin position="423"/>
        <end position="443"/>
    </location>
</feature>
<evidence type="ECO:0000256" key="6">
    <source>
        <dbReference type="ARBA" id="ARBA00022989"/>
    </source>
</evidence>
<feature type="domain" description="Amino acid transporter transmembrane" evidence="10">
    <location>
        <begin position="162"/>
        <end position="566"/>
    </location>
</feature>
<accession>A0A9P6EVI4</accession>
<dbReference type="GO" id="GO:0015179">
    <property type="term" value="F:L-amino acid transmembrane transporter activity"/>
    <property type="evidence" value="ECO:0007669"/>
    <property type="project" value="TreeGrafter"/>
</dbReference>
<evidence type="ECO:0000256" key="8">
    <source>
        <dbReference type="SAM" id="MobiDB-lite"/>
    </source>
</evidence>
<sequence>SQYLVVGANVPSNADTSDQEDDVEHQSVQHRRPFLEDDDDYDFGGTSPRRRGESFANPFSWDEDEDSPRQFLRRDPNPRLGISAPPRIPVLTSPLEETPLLSKKTSRVSFSPSPHPNHGPVSSPLLQSLSPVPNYQTASQPLVRRLSTASARSAKLVTGGGRSTFGQTLFNSIAILAGIGMLSEPLAFAYAGWGVGTVLIVSYGFIACYTAKILAKVILSDPRIRSYSDIGRKAFGPVATPMISFMFCLELFAVSVVLITLYGDSLHSLMPENSSNFYKAWGTVILIPMVFLPLSLLSYTSILGILSTVLMVVVVFVDGFSKKEAPGSLWSPAQTDFGIQSLRKLGSFRMITLNAAQFSGHAVIPSLARDMVDPSQFNRMINWAFSIAVFIYLIMGCAGYLMFGRNVSDEISLDLLATPGYNPLLNTICLWLLVISPLSKFGLNTQPLNTTMEILLGIDAPLTSPEDLADKPDGLAVSPKNSHFSNWRRVIGAVQRIVLVALSVGVSIVIPEFSSMMAFLGSFSAFMISIVGPVAAKIAIEKKYNRLDIFIIVVGTIMALWGTVAAFA</sequence>
<feature type="transmembrane region" description="Helical" evidence="9">
    <location>
        <begin position="283"/>
        <end position="316"/>
    </location>
</feature>
<dbReference type="AlphaFoldDB" id="A0A9P6EVI4"/>
<comment type="subcellular location">
    <subcellularLocation>
        <location evidence="1">Membrane</location>
        <topology evidence="1">Multi-pass membrane protein</topology>
    </subcellularLocation>
</comment>
<comment type="similarity">
    <text evidence="2">Belongs to the amino acid/polyamine transporter 2 family.</text>
</comment>
<dbReference type="PANTHER" id="PTHR22950:SF692">
    <property type="entry name" value="TRANSMEMBRANE AMINO ACID TRANSPORTER FAMILY PROTEIN"/>
    <property type="match status" value="1"/>
</dbReference>
<evidence type="ECO:0000256" key="5">
    <source>
        <dbReference type="ARBA" id="ARBA00022970"/>
    </source>
</evidence>
<feature type="transmembrane region" description="Helical" evidence="9">
    <location>
        <begin position="381"/>
        <end position="403"/>
    </location>
</feature>
<feature type="non-terminal residue" evidence="11">
    <location>
        <position position="1"/>
    </location>
</feature>
<keyword evidence="5" id="KW-0029">Amino-acid transport</keyword>
<evidence type="ECO:0000256" key="1">
    <source>
        <dbReference type="ARBA" id="ARBA00004141"/>
    </source>
</evidence>
<evidence type="ECO:0000313" key="11">
    <source>
        <dbReference type="EMBL" id="KAF9535855.1"/>
    </source>
</evidence>
<feature type="transmembrane region" description="Helical" evidence="9">
    <location>
        <begin position="547"/>
        <end position="567"/>
    </location>
</feature>
<evidence type="ECO:0000256" key="3">
    <source>
        <dbReference type="ARBA" id="ARBA00022448"/>
    </source>
</evidence>
<feature type="transmembrane region" description="Helical" evidence="9">
    <location>
        <begin position="240"/>
        <end position="263"/>
    </location>
</feature>
<keyword evidence="3" id="KW-0813">Transport</keyword>
<gene>
    <name evidence="11" type="ORF">CPB83DRAFT_913782</name>
</gene>
<dbReference type="EMBL" id="MU157824">
    <property type="protein sequence ID" value="KAF9535855.1"/>
    <property type="molecule type" value="Genomic_DNA"/>
</dbReference>
<name>A0A9P6EVI4_9AGAR</name>
<organism evidence="11 12">
    <name type="scientific">Crepidotus variabilis</name>
    <dbReference type="NCBI Taxonomy" id="179855"/>
    <lineage>
        <taxon>Eukaryota</taxon>
        <taxon>Fungi</taxon>
        <taxon>Dikarya</taxon>
        <taxon>Basidiomycota</taxon>
        <taxon>Agaricomycotina</taxon>
        <taxon>Agaricomycetes</taxon>
        <taxon>Agaricomycetidae</taxon>
        <taxon>Agaricales</taxon>
        <taxon>Agaricineae</taxon>
        <taxon>Crepidotaceae</taxon>
        <taxon>Crepidotus</taxon>
    </lineage>
</organism>
<dbReference type="Proteomes" id="UP000807306">
    <property type="component" value="Unassembled WGS sequence"/>
</dbReference>